<organism evidence="2 3">
    <name type="scientific">Blastopirellula marina</name>
    <dbReference type="NCBI Taxonomy" id="124"/>
    <lineage>
        <taxon>Bacteria</taxon>
        <taxon>Pseudomonadati</taxon>
        <taxon>Planctomycetota</taxon>
        <taxon>Planctomycetia</taxon>
        <taxon>Pirellulales</taxon>
        <taxon>Pirellulaceae</taxon>
        <taxon>Blastopirellula</taxon>
    </lineage>
</organism>
<gene>
    <name evidence="2" type="ORF">C5Y96_11965</name>
</gene>
<feature type="signal peptide" evidence="1">
    <location>
        <begin position="1"/>
        <end position="36"/>
    </location>
</feature>
<dbReference type="EMBL" id="PUIA01000037">
    <property type="protein sequence ID" value="PQO31068.1"/>
    <property type="molecule type" value="Genomic_DNA"/>
</dbReference>
<comment type="caution">
    <text evidence="2">The sequence shown here is derived from an EMBL/GenBank/DDBJ whole genome shotgun (WGS) entry which is preliminary data.</text>
</comment>
<dbReference type="InterPro" id="IPR007541">
    <property type="entry name" value="Uncharacterised_BSP"/>
</dbReference>
<proteinExistence type="predicted"/>
<evidence type="ECO:0008006" key="4">
    <source>
        <dbReference type="Google" id="ProtNLM"/>
    </source>
</evidence>
<feature type="chain" id="PRO_5015640096" description="Secretory protein" evidence="1">
    <location>
        <begin position="37"/>
        <end position="241"/>
    </location>
</feature>
<protein>
    <recommendedName>
        <fullName evidence="4">Secretory protein</fullName>
    </recommendedName>
</protein>
<dbReference type="Pfam" id="PF04450">
    <property type="entry name" value="BSP"/>
    <property type="match status" value="1"/>
</dbReference>
<evidence type="ECO:0000256" key="1">
    <source>
        <dbReference type="SAM" id="SignalP"/>
    </source>
</evidence>
<sequence length="241" mass="27998">MFRFHSFSFRNRRGHWMRLSLLLLAGLLLAPAFAYANDNPQEPALPELKVIVDTSEVPELKEWGDNASKLIREWHPKIAEMLQQEGFTPPQEIRVVFKKDMEGVAHTIGNQIVIAGNWVKQHPEDNGMVIHELVHAIQAYPRGGPFWLVEGIADYIRFYQYEPKTRLRGIDPERQSYRDGYRTSAQFVAWLEKTHPGIVQKINEAIRKNEYQNVMIRETTGKSVEQLWGEFVTTEDARGRR</sequence>
<name>A0A2S8FFW9_9BACT</name>
<dbReference type="PANTHER" id="PTHR33321:SF12">
    <property type="entry name" value="PLANT BASIC SECRETORY PROTEIN (BSP) FAMILY PROTEIN"/>
    <property type="match status" value="1"/>
</dbReference>
<accession>A0A2S8FFW9</accession>
<keyword evidence="1" id="KW-0732">Signal</keyword>
<dbReference type="Proteomes" id="UP000240009">
    <property type="component" value="Unassembled WGS sequence"/>
</dbReference>
<dbReference type="PANTHER" id="PTHR33321">
    <property type="match status" value="1"/>
</dbReference>
<dbReference type="AlphaFoldDB" id="A0A2S8FFW9"/>
<reference evidence="2 3" key="1">
    <citation type="submission" date="2018-02" db="EMBL/GenBank/DDBJ databases">
        <title>Comparative genomes isolates from brazilian mangrove.</title>
        <authorList>
            <person name="Araujo J.E."/>
            <person name="Taketani R.G."/>
            <person name="Silva M.C.P."/>
            <person name="Loureco M.V."/>
            <person name="Andreote F.D."/>
        </authorList>
    </citation>
    <scope>NUCLEOTIDE SEQUENCE [LARGE SCALE GENOMIC DNA]</scope>
    <source>
        <strain evidence="2 3">HEX-2 MGV</strain>
    </source>
</reference>
<evidence type="ECO:0000313" key="3">
    <source>
        <dbReference type="Proteomes" id="UP000240009"/>
    </source>
</evidence>
<evidence type="ECO:0000313" key="2">
    <source>
        <dbReference type="EMBL" id="PQO31068.1"/>
    </source>
</evidence>